<sequence length="524" mass="59764">MSDCLQMNDSPMYQKLASLQDIKNLSDLTKNNVRDILRASLRNSDLEIVELGELKDMSGTNDAFNSSICSLQVKVRLGSSSSTKKPEAPSTESSSDATQATSETAAASGDNESSPEPAAKPTSTEDAKEENTAVAEEFRTFDLVVKVPPKASFMRLMHKLTKPFLNEVTWYLDMVKQIEFVEKDMHESSFKLANIVPVCYHAYSNYYAGEISDKCKCAPWFCALPFRSSEEGILLLENVTKRGYKMFNKMSILPLDHFLLAMSDLAHFHGRWLTYRWLGESGKLGEGSWSPDYLKQCLNTQKRPPRAVYQKLLKGTQKTVLKILELEGKTEYSDRIRKFFNVTANVQLDQFMGEVTTPIDTCCHGDFWSNNIMFKYNEEDKVESTMLIDFQLINYGHPAYDILYLLYLSSDAGFRDSNMESCLEHYWKTFSYYLEKYSPDEFKYGWTEFKADIHTYKSIVFVLATTLLPNVLSDIQVEAGGLLALRDLQRKQAAELADSSKSSTKEIKRRVIQLVEEMMRDNII</sequence>
<dbReference type="Pfam" id="PF02958">
    <property type="entry name" value="EcKL"/>
    <property type="match status" value="1"/>
</dbReference>
<accession>A0A0U2VBQ9</accession>
<evidence type="ECO:0000313" key="3">
    <source>
        <dbReference type="EMBL" id="ALS04370.1"/>
    </source>
</evidence>
<evidence type="ECO:0000259" key="2">
    <source>
        <dbReference type="SMART" id="SM00587"/>
    </source>
</evidence>
<name>A0A0U2VBQ9_ACAPC</name>
<feature type="region of interest" description="Disordered" evidence="1">
    <location>
        <begin position="79"/>
        <end position="131"/>
    </location>
</feature>
<dbReference type="PANTHER" id="PTHR11012:SF30">
    <property type="entry name" value="PROTEIN KINASE-LIKE DOMAIN-CONTAINING"/>
    <property type="match status" value="1"/>
</dbReference>
<dbReference type="InterPro" id="IPR015897">
    <property type="entry name" value="CHK_kinase-like"/>
</dbReference>
<reference evidence="3" key="1">
    <citation type="journal article" date="2015" name="Sci. Rep.">
        <title>Spliced leader RNA trans-splicing discovered in copepods.</title>
        <authorList>
            <person name="Yang F."/>
            <person name="Xu D."/>
            <person name="Zhuang Y."/>
            <person name="Yi X."/>
            <person name="Huang Y."/>
            <person name="Chen H."/>
            <person name="Lin S."/>
            <person name="Campbell D.A."/>
            <person name="Sturm N.R."/>
            <person name="Liu G."/>
            <person name="Zhang H."/>
        </authorList>
    </citation>
    <scope>NUCLEOTIDE SEQUENCE</scope>
</reference>
<feature type="compositionally biased region" description="Low complexity" evidence="1">
    <location>
        <begin position="90"/>
        <end position="108"/>
    </location>
</feature>
<dbReference type="Gene3D" id="3.90.1200.10">
    <property type="match status" value="1"/>
</dbReference>
<dbReference type="AlphaFoldDB" id="A0A0U2VBQ9"/>
<dbReference type="InterPro" id="IPR004119">
    <property type="entry name" value="EcKL"/>
</dbReference>
<proteinExistence type="evidence at transcript level"/>
<dbReference type="PANTHER" id="PTHR11012">
    <property type="entry name" value="PROTEIN KINASE-LIKE DOMAIN-CONTAINING"/>
    <property type="match status" value="1"/>
</dbReference>
<organism evidence="3">
    <name type="scientific">Acartia pacifica</name>
    <name type="common">Copepod</name>
    <dbReference type="NCBI Taxonomy" id="335913"/>
    <lineage>
        <taxon>Eukaryota</taxon>
        <taxon>Metazoa</taxon>
        <taxon>Ecdysozoa</taxon>
        <taxon>Arthropoda</taxon>
        <taxon>Crustacea</taxon>
        <taxon>Multicrustacea</taxon>
        <taxon>Hexanauplia</taxon>
        <taxon>Copepoda</taxon>
        <taxon>Calanoida</taxon>
        <taxon>Acartiidae</taxon>
        <taxon>Acartia</taxon>
    </lineage>
</organism>
<dbReference type="EMBL" id="KT754536">
    <property type="protein sequence ID" value="ALS04370.1"/>
    <property type="molecule type" value="mRNA"/>
</dbReference>
<dbReference type="InterPro" id="IPR011009">
    <property type="entry name" value="Kinase-like_dom_sf"/>
</dbReference>
<dbReference type="SUPFAM" id="SSF56112">
    <property type="entry name" value="Protein kinase-like (PK-like)"/>
    <property type="match status" value="1"/>
</dbReference>
<dbReference type="SMART" id="SM00587">
    <property type="entry name" value="CHK"/>
    <property type="match status" value="1"/>
</dbReference>
<feature type="domain" description="CHK kinase-like" evidence="2">
    <location>
        <begin position="234"/>
        <end position="436"/>
    </location>
</feature>
<protein>
    <submittedName>
        <fullName evidence="3">Juvenile hormone-inducible</fullName>
    </submittedName>
</protein>
<evidence type="ECO:0000256" key="1">
    <source>
        <dbReference type="SAM" id="MobiDB-lite"/>
    </source>
</evidence>